<gene>
    <name evidence="1" type="ORF">Ahy_A02g007138</name>
</gene>
<protein>
    <submittedName>
        <fullName evidence="1">Uncharacterized protein</fullName>
    </submittedName>
</protein>
<name>A0A445ECB6_ARAHY</name>
<evidence type="ECO:0000313" key="2">
    <source>
        <dbReference type="Proteomes" id="UP000289738"/>
    </source>
</evidence>
<proteinExistence type="predicted"/>
<accession>A0A445ECB6</accession>
<dbReference type="AlphaFoldDB" id="A0A445ECB6"/>
<sequence>MLEYIHKGKDHFTTWLRPKINKALLVHWETNKGFKHQRLTNRANRASARLSKYTGGLATFMKTKAMLICSFFNFSKLLDHDTTLAKTFKCIHTLKENKERFADQRKVGEDAEGSAASVVDPGAVWRETASAPKKNHIYGLGSFSASSLRTFMLKPSSASTTRQVVDSEKCIDLRLQVQELTRILHEQAQKLTGYQERYQKILTRRTDMDELSLEWREQLERLQLMEAGSDRGVPRSNAHR</sequence>
<organism evidence="1 2">
    <name type="scientific">Arachis hypogaea</name>
    <name type="common">Peanut</name>
    <dbReference type="NCBI Taxonomy" id="3818"/>
    <lineage>
        <taxon>Eukaryota</taxon>
        <taxon>Viridiplantae</taxon>
        <taxon>Streptophyta</taxon>
        <taxon>Embryophyta</taxon>
        <taxon>Tracheophyta</taxon>
        <taxon>Spermatophyta</taxon>
        <taxon>Magnoliopsida</taxon>
        <taxon>eudicotyledons</taxon>
        <taxon>Gunneridae</taxon>
        <taxon>Pentapetalae</taxon>
        <taxon>rosids</taxon>
        <taxon>fabids</taxon>
        <taxon>Fabales</taxon>
        <taxon>Fabaceae</taxon>
        <taxon>Papilionoideae</taxon>
        <taxon>50 kb inversion clade</taxon>
        <taxon>dalbergioids sensu lato</taxon>
        <taxon>Dalbergieae</taxon>
        <taxon>Pterocarpus clade</taxon>
        <taxon>Arachis</taxon>
    </lineage>
</organism>
<evidence type="ECO:0000313" key="1">
    <source>
        <dbReference type="EMBL" id="RYR72915.1"/>
    </source>
</evidence>
<keyword evidence="2" id="KW-1185">Reference proteome</keyword>
<reference evidence="1 2" key="1">
    <citation type="submission" date="2019-01" db="EMBL/GenBank/DDBJ databases">
        <title>Sequencing of cultivated peanut Arachis hypogaea provides insights into genome evolution and oil improvement.</title>
        <authorList>
            <person name="Chen X."/>
        </authorList>
    </citation>
    <scope>NUCLEOTIDE SEQUENCE [LARGE SCALE GENOMIC DNA]</scope>
    <source>
        <strain evidence="2">cv. Fuhuasheng</strain>
        <tissue evidence="1">Leaves</tissue>
    </source>
</reference>
<comment type="caution">
    <text evidence="1">The sequence shown here is derived from an EMBL/GenBank/DDBJ whole genome shotgun (WGS) entry which is preliminary data.</text>
</comment>
<dbReference type="Proteomes" id="UP000289738">
    <property type="component" value="Chromosome A02"/>
</dbReference>
<dbReference type="EMBL" id="SDMP01000002">
    <property type="protein sequence ID" value="RYR72915.1"/>
    <property type="molecule type" value="Genomic_DNA"/>
</dbReference>